<dbReference type="Pfam" id="PF11748">
    <property type="entry name" value="DUF3306"/>
    <property type="match status" value="1"/>
</dbReference>
<gene>
    <name evidence="2" type="ORF">MACH21_08410</name>
</gene>
<dbReference type="Proteomes" id="UP001337723">
    <property type="component" value="Chromosome"/>
</dbReference>
<sequence>MSGDEPEGFLGRWSRIKRTAARSQQEPEPELEALPDAEPDDAESHPDPEPATEQAPPTLSEEELAALPRIEDLVPGSDIRPFLRPGVPRSLKNAALRRMWMLTPVIRDHQDPAVDYAWDWNTPGGVPGDGLAPSPERTAQMLKSLLSPQRDEPEPEAATQAVAEAEDAPETVDEKSPKAKMIAPTSGAPSSVGTSDEEGANAPDSVAEPDPPVRRRHGSALPG</sequence>
<evidence type="ECO:0008006" key="4">
    <source>
        <dbReference type="Google" id="ProtNLM"/>
    </source>
</evidence>
<evidence type="ECO:0000313" key="2">
    <source>
        <dbReference type="EMBL" id="BDW84664.1"/>
    </source>
</evidence>
<feature type="compositionally biased region" description="Acidic residues" evidence="1">
    <location>
        <begin position="27"/>
        <end position="41"/>
    </location>
</feature>
<reference evidence="2 3" key="1">
    <citation type="submission" date="2023-01" db="EMBL/GenBank/DDBJ databases">
        <title>Complete genome sequence of Roseicyclus marinus strain Dej080120_10.</title>
        <authorList>
            <person name="Ueki S."/>
            <person name="Maruyama F."/>
        </authorList>
    </citation>
    <scope>NUCLEOTIDE SEQUENCE [LARGE SCALE GENOMIC DNA]</scope>
    <source>
        <strain evidence="2 3">Dej080120_10</strain>
    </source>
</reference>
<accession>A0AA48H157</accession>
<protein>
    <recommendedName>
        <fullName evidence="4">DUF3306 domain-containing protein</fullName>
    </recommendedName>
</protein>
<dbReference type="AlphaFoldDB" id="A0AA48H157"/>
<feature type="compositionally biased region" description="Basic residues" evidence="1">
    <location>
        <begin position="214"/>
        <end position="223"/>
    </location>
</feature>
<feature type="region of interest" description="Disordered" evidence="1">
    <location>
        <begin position="1"/>
        <end position="88"/>
    </location>
</feature>
<dbReference type="InterPro" id="IPR021735">
    <property type="entry name" value="DUF3306"/>
</dbReference>
<dbReference type="RefSeq" id="WP_338274706.1">
    <property type="nucleotide sequence ID" value="NZ_AP027266.1"/>
</dbReference>
<keyword evidence="3" id="KW-1185">Reference proteome</keyword>
<feature type="region of interest" description="Disordered" evidence="1">
    <location>
        <begin position="146"/>
        <end position="223"/>
    </location>
</feature>
<evidence type="ECO:0000313" key="3">
    <source>
        <dbReference type="Proteomes" id="UP001337723"/>
    </source>
</evidence>
<evidence type="ECO:0000256" key="1">
    <source>
        <dbReference type="SAM" id="MobiDB-lite"/>
    </source>
</evidence>
<dbReference type="EMBL" id="AP027266">
    <property type="protein sequence ID" value="BDW84664.1"/>
    <property type="molecule type" value="Genomic_DNA"/>
</dbReference>
<dbReference type="KEGG" id="rmai:MACH21_08410"/>
<organism evidence="2 3">
    <name type="scientific">Roseicyclus marinus</name>
    <dbReference type="NCBI Taxonomy" id="2161673"/>
    <lineage>
        <taxon>Bacteria</taxon>
        <taxon>Pseudomonadati</taxon>
        <taxon>Pseudomonadota</taxon>
        <taxon>Alphaproteobacteria</taxon>
        <taxon>Rhodobacterales</taxon>
        <taxon>Roseobacteraceae</taxon>
        <taxon>Roseicyclus</taxon>
    </lineage>
</organism>
<name>A0AA48H157_9RHOB</name>
<proteinExistence type="predicted"/>